<keyword evidence="5 9" id="KW-1133">Transmembrane helix</keyword>
<protein>
    <recommendedName>
        <fullName evidence="9">Integral membrane protein 2</fullName>
    </recommendedName>
</protein>
<reference evidence="11" key="1">
    <citation type="submission" date="2018-04" db="EMBL/GenBank/DDBJ databases">
        <title>Transcriptome of Schizaphis graminum biotype I.</title>
        <authorList>
            <person name="Scully E.D."/>
            <person name="Geib S.M."/>
            <person name="Palmer N.A."/>
            <person name="Koch K."/>
            <person name="Bradshaw J."/>
            <person name="Heng-Moss T."/>
            <person name="Sarath G."/>
        </authorList>
    </citation>
    <scope>NUCLEOTIDE SEQUENCE</scope>
</reference>
<dbReference type="GO" id="GO:0042985">
    <property type="term" value="P:negative regulation of amyloid precursor protein biosynthetic process"/>
    <property type="evidence" value="ECO:0007669"/>
    <property type="project" value="TreeGrafter"/>
</dbReference>
<organism evidence="11">
    <name type="scientific">Schizaphis graminum</name>
    <name type="common">Green bug aphid</name>
    <dbReference type="NCBI Taxonomy" id="13262"/>
    <lineage>
        <taxon>Eukaryota</taxon>
        <taxon>Metazoa</taxon>
        <taxon>Ecdysozoa</taxon>
        <taxon>Arthropoda</taxon>
        <taxon>Hexapoda</taxon>
        <taxon>Insecta</taxon>
        <taxon>Pterygota</taxon>
        <taxon>Neoptera</taxon>
        <taxon>Paraneoptera</taxon>
        <taxon>Hemiptera</taxon>
        <taxon>Sternorrhyncha</taxon>
        <taxon>Aphidomorpha</taxon>
        <taxon>Aphidoidea</taxon>
        <taxon>Aphididae</taxon>
        <taxon>Aphidini</taxon>
        <taxon>Schizaphis</taxon>
    </lineage>
</organism>
<evidence type="ECO:0000256" key="4">
    <source>
        <dbReference type="ARBA" id="ARBA00022968"/>
    </source>
</evidence>
<dbReference type="GO" id="GO:0005794">
    <property type="term" value="C:Golgi apparatus"/>
    <property type="evidence" value="ECO:0007669"/>
    <property type="project" value="TreeGrafter"/>
</dbReference>
<dbReference type="PANTHER" id="PTHR10962:SF1">
    <property type="entry name" value="INTEGRAL MEMBRANE PROTEIN 2"/>
    <property type="match status" value="1"/>
</dbReference>
<keyword evidence="9" id="KW-1003">Cell membrane</keyword>
<dbReference type="GO" id="GO:0005886">
    <property type="term" value="C:plasma membrane"/>
    <property type="evidence" value="ECO:0007669"/>
    <property type="project" value="UniProtKB-UniRule"/>
</dbReference>
<dbReference type="PANTHER" id="PTHR10962">
    <property type="entry name" value="INTEGRAL TRANSMEMBRANE PROTEIN 2"/>
    <property type="match status" value="1"/>
</dbReference>
<evidence type="ECO:0000256" key="6">
    <source>
        <dbReference type="ARBA" id="ARBA00023136"/>
    </source>
</evidence>
<keyword evidence="3 9" id="KW-0812">Transmembrane</keyword>
<feature type="transmembrane region" description="Helical" evidence="9">
    <location>
        <begin position="59"/>
        <end position="80"/>
    </location>
</feature>
<dbReference type="InterPro" id="IPR040145">
    <property type="entry name" value="ITM2"/>
</dbReference>
<gene>
    <name evidence="11" type="primary">ITM2B_0</name>
    <name evidence="11" type="ORF">g.76647</name>
</gene>
<keyword evidence="7" id="KW-1015">Disulfide bond</keyword>
<dbReference type="SMART" id="SM01039">
    <property type="entry name" value="BRICHOS"/>
    <property type="match status" value="1"/>
</dbReference>
<dbReference type="Pfam" id="PF04089">
    <property type="entry name" value="BRICHOS"/>
    <property type="match status" value="1"/>
</dbReference>
<comment type="subcellular location">
    <subcellularLocation>
        <location evidence="1 9">Membrane</location>
        <topology evidence="1 9">Single-pass type II membrane protein</topology>
    </subcellularLocation>
</comment>
<keyword evidence="4 9" id="KW-0735">Signal-anchor</keyword>
<dbReference type="PROSITE" id="PS50869">
    <property type="entry name" value="BRICHOS"/>
    <property type="match status" value="1"/>
</dbReference>
<evidence type="ECO:0000256" key="9">
    <source>
        <dbReference type="RuleBase" id="RU367061"/>
    </source>
</evidence>
<evidence type="ECO:0000259" key="10">
    <source>
        <dbReference type="PROSITE" id="PS50869"/>
    </source>
</evidence>
<evidence type="ECO:0000256" key="2">
    <source>
        <dbReference type="ARBA" id="ARBA00006794"/>
    </source>
</evidence>
<feature type="domain" description="BRICHOS" evidence="10">
    <location>
        <begin position="180"/>
        <end position="275"/>
    </location>
</feature>
<evidence type="ECO:0000256" key="3">
    <source>
        <dbReference type="ARBA" id="ARBA00022692"/>
    </source>
</evidence>
<dbReference type="EMBL" id="GGMR01018658">
    <property type="protein sequence ID" value="MBY31277.1"/>
    <property type="molecule type" value="Transcribed_RNA"/>
</dbReference>
<evidence type="ECO:0000256" key="7">
    <source>
        <dbReference type="ARBA" id="ARBA00023157"/>
    </source>
</evidence>
<keyword evidence="6 9" id="KW-0472">Membrane</keyword>
<keyword evidence="8" id="KW-0325">Glycoprotein</keyword>
<dbReference type="GO" id="GO:0001540">
    <property type="term" value="F:amyloid-beta binding"/>
    <property type="evidence" value="ECO:0007669"/>
    <property type="project" value="TreeGrafter"/>
</dbReference>
<comment type="similarity">
    <text evidence="2 9">Belongs to the ITM2 family.</text>
</comment>
<sequence length="315" mass="35940">MTVITMPTTEKKSDNVPLVTNIEIDPSAQEKDLETGNGVHNRPVRSKFLVLRVINDRVYSMWALIYVLLMSLVITFMMLYGEHIYRAIGNAFNDENDAFYGTGTIALNDKLSLPIQDINNDYEMNQLKNDMEFKKLENFALNMEKMNSQMMNPDDVISEFKEDFELDLKEDSYEKILPILPLANSARFIHDFSVNVTGIVDIDSKRCFIMPLNRSAVLPPKSLYDLLFKMSSGYYAVDTSNVMHSMRVVKPAVQDLTEYGIYIAKDCAGFPTYKLEKIVSGVFKRSVSAHTKTFSAFSGQMDSFHILNYEDINSQ</sequence>
<evidence type="ECO:0000313" key="11">
    <source>
        <dbReference type="EMBL" id="MBY31277.1"/>
    </source>
</evidence>
<evidence type="ECO:0000256" key="1">
    <source>
        <dbReference type="ARBA" id="ARBA00004606"/>
    </source>
</evidence>
<evidence type="ECO:0000256" key="8">
    <source>
        <dbReference type="ARBA" id="ARBA00023180"/>
    </source>
</evidence>
<dbReference type="GO" id="GO:0070062">
    <property type="term" value="C:extracellular exosome"/>
    <property type="evidence" value="ECO:0007669"/>
    <property type="project" value="TreeGrafter"/>
</dbReference>
<dbReference type="AlphaFoldDB" id="A0A2S2PPG5"/>
<proteinExistence type="inferred from homology"/>
<accession>A0A2S2PPG5</accession>
<dbReference type="InterPro" id="IPR007084">
    <property type="entry name" value="BRICHOS_dom"/>
</dbReference>
<evidence type="ECO:0000256" key="5">
    <source>
        <dbReference type="ARBA" id="ARBA00022989"/>
    </source>
</evidence>
<name>A0A2S2PPG5_SCHGA</name>